<keyword evidence="11" id="KW-1185">Reference proteome</keyword>
<dbReference type="RefSeq" id="WP_202750131.1">
    <property type="nucleotide sequence ID" value="NZ_JAESWC010000014.1"/>
</dbReference>
<comment type="subcellular location">
    <subcellularLocation>
        <location evidence="1">Cell membrane</location>
        <topology evidence="1">Multi-pass membrane protein</topology>
    </subcellularLocation>
</comment>
<feature type="transmembrane region" description="Helical" evidence="8">
    <location>
        <begin position="368"/>
        <end position="386"/>
    </location>
</feature>
<dbReference type="Pfam" id="PF13231">
    <property type="entry name" value="PMT_2"/>
    <property type="match status" value="1"/>
</dbReference>
<feature type="transmembrane region" description="Helical" evidence="8">
    <location>
        <begin position="344"/>
        <end position="361"/>
    </location>
</feature>
<proteinExistence type="predicted"/>
<comment type="caution">
    <text evidence="10">The sequence shown here is derived from an EMBL/GenBank/DDBJ whole genome shotgun (WGS) entry which is preliminary data.</text>
</comment>
<feature type="transmembrane region" description="Helical" evidence="8">
    <location>
        <begin position="12"/>
        <end position="31"/>
    </location>
</feature>
<gene>
    <name evidence="10" type="ORF">JK636_16750</name>
</gene>
<evidence type="ECO:0000256" key="5">
    <source>
        <dbReference type="ARBA" id="ARBA00022692"/>
    </source>
</evidence>
<keyword evidence="3" id="KW-0328">Glycosyltransferase</keyword>
<feature type="transmembrane region" description="Helical" evidence="8">
    <location>
        <begin position="99"/>
        <end position="118"/>
    </location>
</feature>
<dbReference type="InterPro" id="IPR050297">
    <property type="entry name" value="LipidA_mod_glycosyltrf_83"/>
</dbReference>
<keyword evidence="4" id="KW-0808">Transferase</keyword>
<evidence type="ECO:0000256" key="7">
    <source>
        <dbReference type="ARBA" id="ARBA00023136"/>
    </source>
</evidence>
<evidence type="ECO:0000256" key="3">
    <source>
        <dbReference type="ARBA" id="ARBA00022676"/>
    </source>
</evidence>
<evidence type="ECO:0000313" key="11">
    <source>
        <dbReference type="Proteomes" id="UP000632377"/>
    </source>
</evidence>
<evidence type="ECO:0000256" key="4">
    <source>
        <dbReference type="ARBA" id="ARBA00022679"/>
    </source>
</evidence>
<keyword evidence="2" id="KW-1003">Cell membrane</keyword>
<feature type="transmembrane region" description="Helical" evidence="8">
    <location>
        <begin position="216"/>
        <end position="236"/>
    </location>
</feature>
<organism evidence="10 11">
    <name type="scientific">Clostridium rhizosphaerae</name>
    <dbReference type="NCBI Taxonomy" id="2803861"/>
    <lineage>
        <taxon>Bacteria</taxon>
        <taxon>Bacillati</taxon>
        <taxon>Bacillota</taxon>
        <taxon>Clostridia</taxon>
        <taxon>Eubacteriales</taxon>
        <taxon>Clostridiaceae</taxon>
        <taxon>Clostridium</taxon>
    </lineage>
</organism>
<keyword evidence="6 8" id="KW-1133">Transmembrane helix</keyword>
<dbReference type="InterPro" id="IPR038731">
    <property type="entry name" value="RgtA/B/C-like"/>
</dbReference>
<feature type="transmembrane region" description="Helical" evidence="8">
    <location>
        <begin position="74"/>
        <end position="92"/>
    </location>
</feature>
<feature type="transmembrane region" description="Helical" evidence="8">
    <location>
        <begin position="153"/>
        <end position="170"/>
    </location>
</feature>
<protein>
    <submittedName>
        <fullName evidence="10">Glycosyltransferase family 39 protein</fullName>
    </submittedName>
</protein>
<evidence type="ECO:0000313" key="10">
    <source>
        <dbReference type="EMBL" id="MBL4937378.1"/>
    </source>
</evidence>
<sequence>MFSLKNESRFTKIILLIIPSIFFLICLYTIFKYGNSTLLGSLETYDNDDVKYIRSARTLLDTGVLTYKNTTSPTVFIMPGLPYVLSFFMKLFGTMNGVAAFRVMQAVLQALSLLLIFFIGRKVFNSKIGLIAVFLDAIYIPEIWASNLILTEVIFKFLFLLLIYFCLYAVENKKTIYYIIGGIIWGLSALFRPPIALFPIVILIMWIKGKYSISSIIKYTVLVSSIFVMIMSPWWIRNYKLFNTFIPFTVSSGNPMLQGTYINYNDEDGSDSYIDRSHFKYTDDEIENDKTETEIAKLRIKTLVPQKPLQYLYWYTVGKTVHQFSSPFYWREILGFESISVLKYHLFLITLFIVSIFIFLFKRKTYNNFSLLINSVIYLNCIYLPFFCFSRYMFPIMPIISISAAFVISEVKELLIKLIYLCRNRPYVI</sequence>
<dbReference type="PANTHER" id="PTHR33908:SF11">
    <property type="entry name" value="MEMBRANE PROTEIN"/>
    <property type="match status" value="1"/>
</dbReference>
<feature type="transmembrane region" description="Helical" evidence="8">
    <location>
        <begin position="176"/>
        <end position="204"/>
    </location>
</feature>
<evidence type="ECO:0000259" key="9">
    <source>
        <dbReference type="Pfam" id="PF13231"/>
    </source>
</evidence>
<evidence type="ECO:0000256" key="8">
    <source>
        <dbReference type="SAM" id="Phobius"/>
    </source>
</evidence>
<reference evidence="10 11" key="1">
    <citation type="submission" date="2021-01" db="EMBL/GenBank/DDBJ databases">
        <title>Genome public.</title>
        <authorList>
            <person name="Liu C."/>
            <person name="Sun Q."/>
        </authorList>
    </citation>
    <scope>NUCLEOTIDE SEQUENCE [LARGE SCALE GENOMIC DNA]</scope>
    <source>
        <strain evidence="10 11">YIM B02515</strain>
    </source>
</reference>
<feature type="domain" description="Glycosyltransferase RgtA/B/C/D-like" evidence="9">
    <location>
        <begin position="79"/>
        <end position="235"/>
    </location>
</feature>
<dbReference type="EMBL" id="JAESWC010000014">
    <property type="protein sequence ID" value="MBL4937378.1"/>
    <property type="molecule type" value="Genomic_DNA"/>
</dbReference>
<keyword evidence="5 8" id="KW-0812">Transmembrane</keyword>
<keyword evidence="7 8" id="KW-0472">Membrane</keyword>
<evidence type="ECO:0000256" key="2">
    <source>
        <dbReference type="ARBA" id="ARBA00022475"/>
    </source>
</evidence>
<dbReference type="PANTHER" id="PTHR33908">
    <property type="entry name" value="MANNOSYLTRANSFERASE YKCB-RELATED"/>
    <property type="match status" value="1"/>
</dbReference>
<accession>A0ABS1TDE0</accession>
<dbReference type="Proteomes" id="UP000632377">
    <property type="component" value="Unassembled WGS sequence"/>
</dbReference>
<evidence type="ECO:0000256" key="6">
    <source>
        <dbReference type="ARBA" id="ARBA00022989"/>
    </source>
</evidence>
<name>A0ABS1TDE0_9CLOT</name>
<evidence type="ECO:0000256" key="1">
    <source>
        <dbReference type="ARBA" id="ARBA00004651"/>
    </source>
</evidence>